<keyword evidence="2" id="KW-0472">Membrane</keyword>
<keyword evidence="3" id="KW-0732">Signal</keyword>
<evidence type="ECO:0000313" key="5">
    <source>
        <dbReference type="Proteomes" id="UP000799437"/>
    </source>
</evidence>
<protein>
    <submittedName>
        <fullName evidence="4">Uncharacterized protein</fullName>
    </submittedName>
</protein>
<feature type="signal peptide" evidence="3">
    <location>
        <begin position="1"/>
        <end position="18"/>
    </location>
</feature>
<feature type="chain" id="PRO_5025568748" evidence="3">
    <location>
        <begin position="19"/>
        <end position="329"/>
    </location>
</feature>
<dbReference type="AlphaFoldDB" id="A0A6A6VXC0"/>
<feature type="compositionally biased region" description="Low complexity" evidence="1">
    <location>
        <begin position="280"/>
        <end position="296"/>
    </location>
</feature>
<dbReference type="GeneID" id="54485639"/>
<feature type="compositionally biased region" description="Pro residues" evidence="1">
    <location>
        <begin position="249"/>
        <end position="266"/>
    </location>
</feature>
<dbReference type="RefSeq" id="XP_033597703.1">
    <property type="nucleotide sequence ID" value="XM_033744585.1"/>
</dbReference>
<keyword evidence="2" id="KW-0812">Transmembrane</keyword>
<feature type="transmembrane region" description="Helical" evidence="2">
    <location>
        <begin position="144"/>
        <end position="167"/>
    </location>
</feature>
<sequence>MALPRALVFSLLVLGATANAKRHINIKGREVEPVPVPVEAKREPAPLAREELSYNAAGELGKRQYCYSTQFLCGAYCCDEYYYNSCALYDGLYSSYTSCTSTYAYDYSSYYNSYYSDYSSYSDYTYHSGGGSSSKKGSKFPAKAIAGVVIGVIALLASIIGGVFALLKKRRAAKNAGAPTPNFDGAAAAPAYAATAEKGPTYTTNDVSSPMAPPVYGTPAAGTVYQPPQSPPPVHQQGYGQSPMAQQPYQPPSPLNQQPYQPPQSPPVGQQPYQPPQSPPIGQQAYQPQQSPQMNQGYYPAPVEAPTPQQNAGQTYYPPPVTSELGPGR</sequence>
<evidence type="ECO:0000313" key="4">
    <source>
        <dbReference type="EMBL" id="KAF2755252.1"/>
    </source>
</evidence>
<feature type="region of interest" description="Disordered" evidence="1">
    <location>
        <begin position="203"/>
        <end position="329"/>
    </location>
</feature>
<keyword evidence="5" id="KW-1185">Reference proteome</keyword>
<evidence type="ECO:0000256" key="3">
    <source>
        <dbReference type="SAM" id="SignalP"/>
    </source>
</evidence>
<proteinExistence type="predicted"/>
<name>A0A6A6VXC0_9PEZI</name>
<dbReference type="Proteomes" id="UP000799437">
    <property type="component" value="Unassembled WGS sequence"/>
</dbReference>
<evidence type="ECO:0000256" key="2">
    <source>
        <dbReference type="SAM" id="Phobius"/>
    </source>
</evidence>
<dbReference type="EMBL" id="ML996578">
    <property type="protein sequence ID" value="KAF2755252.1"/>
    <property type="molecule type" value="Genomic_DNA"/>
</dbReference>
<gene>
    <name evidence="4" type="ORF">EJ05DRAFT_479044</name>
</gene>
<reference evidence="4" key="1">
    <citation type="journal article" date="2020" name="Stud. Mycol.">
        <title>101 Dothideomycetes genomes: a test case for predicting lifestyles and emergence of pathogens.</title>
        <authorList>
            <person name="Haridas S."/>
            <person name="Albert R."/>
            <person name="Binder M."/>
            <person name="Bloem J."/>
            <person name="Labutti K."/>
            <person name="Salamov A."/>
            <person name="Andreopoulos B."/>
            <person name="Baker S."/>
            <person name="Barry K."/>
            <person name="Bills G."/>
            <person name="Bluhm B."/>
            <person name="Cannon C."/>
            <person name="Castanera R."/>
            <person name="Culley D."/>
            <person name="Daum C."/>
            <person name="Ezra D."/>
            <person name="Gonzalez J."/>
            <person name="Henrissat B."/>
            <person name="Kuo A."/>
            <person name="Liang C."/>
            <person name="Lipzen A."/>
            <person name="Lutzoni F."/>
            <person name="Magnuson J."/>
            <person name="Mondo S."/>
            <person name="Nolan M."/>
            <person name="Ohm R."/>
            <person name="Pangilinan J."/>
            <person name="Park H.-J."/>
            <person name="Ramirez L."/>
            <person name="Alfaro M."/>
            <person name="Sun H."/>
            <person name="Tritt A."/>
            <person name="Yoshinaga Y."/>
            <person name="Zwiers L.-H."/>
            <person name="Turgeon B."/>
            <person name="Goodwin S."/>
            <person name="Spatafora J."/>
            <person name="Crous P."/>
            <person name="Grigoriev I."/>
        </authorList>
    </citation>
    <scope>NUCLEOTIDE SEQUENCE</scope>
    <source>
        <strain evidence="4">CBS 121739</strain>
    </source>
</reference>
<keyword evidence="2" id="KW-1133">Transmembrane helix</keyword>
<evidence type="ECO:0000256" key="1">
    <source>
        <dbReference type="SAM" id="MobiDB-lite"/>
    </source>
</evidence>
<accession>A0A6A6VXC0</accession>
<organism evidence="4 5">
    <name type="scientific">Pseudovirgaria hyperparasitica</name>
    <dbReference type="NCBI Taxonomy" id="470096"/>
    <lineage>
        <taxon>Eukaryota</taxon>
        <taxon>Fungi</taxon>
        <taxon>Dikarya</taxon>
        <taxon>Ascomycota</taxon>
        <taxon>Pezizomycotina</taxon>
        <taxon>Dothideomycetes</taxon>
        <taxon>Dothideomycetes incertae sedis</taxon>
        <taxon>Acrospermales</taxon>
        <taxon>Acrospermaceae</taxon>
        <taxon>Pseudovirgaria</taxon>
    </lineage>
</organism>